<accession>X0WCA8</accession>
<dbReference type="AlphaFoldDB" id="X0WCA8"/>
<feature type="domain" description="DNA methylase N-4/N-6" evidence="3">
    <location>
        <begin position="28"/>
        <end position="109"/>
    </location>
</feature>
<gene>
    <name evidence="4" type="ORF">S01H1_73219</name>
</gene>
<dbReference type="GO" id="GO:0032259">
    <property type="term" value="P:methylation"/>
    <property type="evidence" value="ECO:0007669"/>
    <property type="project" value="UniProtKB-KW"/>
</dbReference>
<dbReference type="SUPFAM" id="SSF53335">
    <property type="entry name" value="S-adenosyl-L-methionine-dependent methyltransferases"/>
    <property type="match status" value="1"/>
</dbReference>
<sequence>KNIHGADCKPKKSSLFSDSDRDKYVITQDEYYQYTLQTWQIGPIGDHKYRHPARFPSELPHRLIKLFTYPQDIVIDCFCGSGTSCVEAKILKRNYIGIDLNPAYCQMSKDRIAELDGKEDAA</sequence>
<evidence type="ECO:0000313" key="4">
    <source>
        <dbReference type="EMBL" id="GAG28559.1"/>
    </source>
</evidence>
<dbReference type="Gene3D" id="3.40.50.150">
    <property type="entry name" value="Vaccinia Virus protein VP39"/>
    <property type="match status" value="1"/>
</dbReference>
<dbReference type="PRINTS" id="PR00508">
    <property type="entry name" value="S21N4MTFRASE"/>
</dbReference>
<keyword evidence="1" id="KW-0489">Methyltransferase</keyword>
<dbReference type="Pfam" id="PF01555">
    <property type="entry name" value="N6_N4_Mtase"/>
    <property type="match status" value="1"/>
</dbReference>
<feature type="non-terminal residue" evidence="4">
    <location>
        <position position="1"/>
    </location>
</feature>
<dbReference type="GO" id="GO:0008170">
    <property type="term" value="F:N-methyltransferase activity"/>
    <property type="evidence" value="ECO:0007669"/>
    <property type="project" value="InterPro"/>
</dbReference>
<dbReference type="EMBL" id="BARS01048909">
    <property type="protein sequence ID" value="GAG28559.1"/>
    <property type="molecule type" value="Genomic_DNA"/>
</dbReference>
<evidence type="ECO:0000259" key="3">
    <source>
        <dbReference type="Pfam" id="PF01555"/>
    </source>
</evidence>
<evidence type="ECO:0000256" key="1">
    <source>
        <dbReference type="ARBA" id="ARBA00022603"/>
    </source>
</evidence>
<name>X0WCA8_9ZZZZ</name>
<dbReference type="CDD" id="cd02440">
    <property type="entry name" value="AdoMet_MTases"/>
    <property type="match status" value="1"/>
</dbReference>
<dbReference type="InterPro" id="IPR001091">
    <property type="entry name" value="RM_Methyltransferase"/>
</dbReference>
<comment type="caution">
    <text evidence="4">The sequence shown here is derived from an EMBL/GenBank/DDBJ whole genome shotgun (WGS) entry which is preliminary data.</text>
</comment>
<proteinExistence type="predicted"/>
<dbReference type="GO" id="GO:0003677">
    <property type="term" value="F:DNA binding"/>
    <property type="evidence" value="ECO:0007669"/>
    <property type="project" value="InterPro"/>
</dbReference>
<organism evidence="4">
    <name type="scientific">marine sediment metagenome</name>
    <dbReference type="NCBI Taxonomy" id="412755"/>
    <lineage>
        <taxon>unclassified sequences</taxon>
        <taxon>metagenomes</taxon>
        <taxon>ecological metagenomes</taxon>
    </lineage>
</organism>
<dbReference type="InterPro" id="IPR029063">
    <property type="entry name" value="SAM-dependent_MTases_sf"/>
</dbReference>
<evidence type="ECO:0000256" key="2">
    <source>
        <dbReference type="ARBA" id="ARBA00022679"/>
    </source>
</evidence>
<keyword evidence="2" id="KW-0808">Transferase</keyword>
<reference evidence="4" key="1">
    <citation type="journal article" date="2014" name="Front. Microbiol.">
        <title>High frequency of phylogenetically diverse reductive dehalogenase-homologous genes in deep subseafloor sedimentary metagenomes.</title>
        <authorList>
            <person name="Kawai M."/>
            <person name="Futagami T."/>
            <person name="Toyoda A."/>
            <person name="Takaki Y."/>
            <person name="Nishi S."/>
            <person name="Hori S."/>
            <person name="Arai W."/>
            <person name="Tsubouchi T."/>
            <person name="Morono Y."/>
            <person name="Uchiyama I."/>
            <person name="Ito T."/>
            <person name="Fujiyama A."/>
            <person name="Inagaki F."/>
            <person name="Takami H."/>
        </authorList>
    </citation>
    <scope>NUCLEOTIDE SEQUENCE</scope>
    <source>
        <strain evidence="4">Expedition CK06-06</strain>
    </source>
</reference>
<dbReference type="InterPro" id="IPR002941">
    <property type="entry name" value="DNA_methylase_N4/N6"/>
</dbReference>
<protein>
    <recommendedName>
        <fullName evidence="3">DNA methylase N-4/N-6 domain-containing protein</fullName>
    </recommendedName>
</protein>